<evidence type="ECO:0000256" key="2">
    <source>
        <dbReference type="PROSITE-ProRule" id="PRU00339"/>
    </source>
</evidence>
<accession>A0A4R2RDR8</accession>
<evidence type="ECO:0000313" key="3">
    <source>
        <dbReference type="EMBL" id="TCP61612.1"/>
    </source>
</evidence>
<dbReference type="PANTHER" id="PTHR12788:SF10">
    <property type="entry name" value="PROTEIN-TYROSINE SULFOTRANSFERASE"/>
    <property type="match status" value="1"/>
</dbReference>
<dbReference type="SMART" id="SM00028">
    <property type="entry name" value="TPR"/>
    <property type="match status" value="8"/>
</dbReference>
<evidence type="ECO:0000313" key="4">
    <source>
        <dbReference type="Proteomes" id="UP000295050"/>
    </source>
</evidence>
<dbReference type="GO" id="GO:0008476">
    <property type="term" value="F:protein-tyrosine sulfotransferase activity"/>
    <property type="evidence" value="ECO:0007669"/>
    <property type="project" value="InterPro"/>
</dbReference>
<reference evidence="3 4" key="1">
    <citation type="submission" date="2019-03" db="EMBL/GenBank/DDBJ databases">
        <title>Genomic Encyclopedia of Type Strains, Phase IV (KMG-IV): sequencing the most valuable type-strain genomes for metagenomic binning, comparative biology and taxonomic classification.</title>
        <authorList>
            <person name="Goeker M."/>
        </authorList>
    </citation>
    <scope>NUCLEOTIDE SEQUENCE [LARGE SCALE GENOMIC DNA]</scope>
    <source>
        <strain evidence="3 4">DSM 24766</strain>
    </source>
</reference>
<dbReference type="SUPFAM" id="SSF52540">
    <property type="entry name" value="P-loop containing nucleoside triphosphate hydrolases"/>
    <property type="match status" value="1"/>
</dbReference>
<dbReference type="Gene3D" id="1.25.40.10">
    <property type="entry name" value="Tetratricopeptide repeat domain"/>
    <property type="match status" value="2"/>
</dbReference>
<dbReference type="Pfam" id="PF13469">
    <property type="entry name" value="Sulfotransfer_3"/>
    <property type="match status" value="1"/>
</dbReference>
<evidence type="ECO:0000256" key="1">
    <source>
        <dbReference type="ARBA" id="ARBA00022679"/>
    </source>
</evidence>
<comment type="caution">
    <text evidence="3">The sequence shown here is derived from an EMBL/GenBank/DDBJ whole genome shotgun (WGS) entry which is preliminary data.</text>
</comment>
<dbReference type="InterPro" id="IPR019734">
    <property type="entry name" value="TPR_rpt"/>
</dbReference>
<keyword evidence="4" id="KW-1185">Reference proteome</keyword>
<dbReference type="InterPro" id="IPR026634">
    <property type="entry name" value="TPST-like"/>
</dbReference>
<organism evidence="3 4">
    <name type="scientific">Rhodovulum bhavnagarense</name>
    <dbReference type="NCBI Taxonomy" id="992286"/>
    <lineage>
        <taxon>Bacteria</taxon>
        <taxon>Pseudomonadati</taxon>
        <taxon>Pseudomonadota</taxon>
        <taxon>Alphaproteobacteria</taxon>
        <taxon>Rhodobacterales</taxon>
        <taxon>Paracoccaceae</taxon>
        <taxon>Rhodovulum</taxon>
    </lineage>
</organism>
<dbReference type="Pfam" id="PF14559">
    <property type="entry name" value="TPR_19"/>
    <property type="match status" value="2"/>
</dbReference>
<dbReference type="PANTHER" id="PTHR12788">
    <property type="entry name" value="PROTEIN-TYROSINE SULFOTRANSFERASE 2"/>
    <property type="match status" value="1"/>
</dbReference>
<dbReference type="Gene3D" id="3.40.50.300">
    <property type="entry name" value="P-loop containing nucleotide triphosphate hydrolases"/>
    <property type="match status" value="1"/>
</dbReference>
<dbReference type="SUPFAM" id="SSF48452">
    <property type="entry name" value="TPR-like"/>
    <property type="match status" value="2"/>
</dbReference>
<feature type="repeat" description="TPR" evidence="2">
    <location>
        <begin position="235"/>
        <end position="268"/>
    </location>
</feature>
<feature type="repeat" description="TPR" evidence="2">
    <location>
        <begin position="269"/>
        <end position="302"/>
    </location>
</feature>
<feature type="repeat" description="TPR" evidence="2">
    <location>
        <begin position="337"/>
        <end position="370"/>
    </location>
</feature>
<dbReference type="OrthoDB" id="9800698at2"/>
<keyword evidence="1" id="KW-0808">Transferase</keyword>
<dbReference type="PROSITE" id="PS50005">
    <property type="entry name" value="TPR"/>
    <property type="match status" value="3"/>
</dbReference>
<name>A0A4R2RDR8_9RHOB</name>
<dbReference type="EMBL" id="SLXU01000004">
    <property type="protein sequence ID" value="TCP61612.1"/>
    <property type="molecule type" value="Genomic_DNA"/>
</dbReference>
<dbReference type="RefSeq" id="WP_132950956.1">
    <property type="nucleotide sequence ID" value="NZ_SLXU01000004.1"/>
</dbReference>
<dbReference type="InterPro" id="IPR027417">
    <property type="entry name" value="P-loop_NTPase"/>
</dbReference>
<dbReference type="Proteomes" id="UP000295050">
    <property type="component" value="Unassembled WGS sequence"/>
</dbReference>
<keyword evidence="2" id="KW-0802">TPR repeat</keyword>
<dbReference type="AlphaFoldDB" id="A0A4R2RDR8"/>
<sequence>MLPLTPTEVKRIYHEAQQRLAAGDRDGAEALLRKVLAAHPDMPEALFAMGRIAMARGRSAEACVHFARAARARPTEAAIWQAWAQAAAPDKAAARAVLKQARGAGLDPRHLAALERALAQGAPPRGPRLGTLAPRQVQDLVALVNAGQLSKAEQRARALRQQHPDVAILADIHANTLARLGQTGPAQAAHEAAIRLDPDFVEARIGYGRFLSEHGEPARGVAQLRQAVTLAPGNGAALVALGLGLIRLGTTGEAIEVLTRAVRAQPKAPEPQFRLGQAYLQGRDYAAAASAFDKAIALGDRRAATYQALAQALDGAGRPEDALAAHDKAVAAAPDRPDTHGRRAIQLQQMGRFDEAEASFRRAIERAPQEGESYRLLVKGRKIAKDDPLIAEMETLYAREDLSEHSRMNLAFALAKAMEDSGQNDRVFGYLHRANALMRALYPYDITERRAEIDRVKAACARTDFTARRVAGTTDYAPIFVTGMPRSGTTLVEQIIASHSRVTGGGELGFLVPETLALMGDGAGGLRDVAALDDAELAGLGRRAEAHFRMRLPGSDIVTDKSIQTYLLAGPVHLALPNARIVVVHRDPRDTCLSIYKNIFAEGTHGYAYALRDLGLYYRMFLEIVAFWREKLPGVLYEIRYEDLIADPEGQARALIAACGLDWEDACLASHRTERRVATLSLHQVRQPIYASSMKAWQRHEDDLAELIEALGDAVGKGNADGA</sequence>
<gene>
    <name evidence="3" type="ORF">EV663_10463</name>
</gene>
<protein>
    <submittedName>
        <fullName evidence="3">Tfp pilus assembly protein PilF</fullName>
    </submittedName>
</protein>
<dbReference type="InterPro" id="IPR011990">
    <property type="entry name" value="TPR-like_helical_dom_sf"/>
</dbReference>
<dbReference type="Pfam" id="PF13432">
    <property type="entry name" value="TPR_16"/>
    <property type="match status" value="2"/>
</dbReference>
<proteinExistence type="predicted"/>